<evidence type="ECO:0000256" key="3">
    <source>
        <dbReference type="ARBA" id="ARBA00022741"/>
    </source>
</evidence>
<dbReference type="STRING" id="1318743.PU02_0229"/>
<dbReference type="RefSeq" id="WP_053943720.1">
    <property type="nucleotide sequence ID" value="NZ_CP010401.1"/>
</dbReference>
<keyword evidence="11" id="KW-1185">Reference proteome</keyword>
<feature type="compositionally biased region" description="Basic and acidic residues" evidence="8">
    <location>
        <begin position="1"/>
        <end position="14"/>
    </location>
</feature>
<dbReference type="OrthoDB" id="7926176at2"/>
<dbReference type="Pfam" id="PF02661">
    <property type="entry name" value="Fic"/>
    <property type="match status" value="1"/>
</dbReference>
<dbReference type="GO" id="GO:0051302">
    <property type="term" value="P:regulation of cell division"/>
    <property type="evidence" value="ECO:0007669"/>
    <property type="project" value="TreeGrafter"/>
</dbReference>
<protein>
    <recommendedName>
        <fullName evidence="5">protein adenylyltransferase</fullName>
        <ecNumber evidence="5">2.7.7.108</ecNumber>
    </recommendedName>
</protein>
<reference evidence="10 11" key="1">
    <citation type="journal article" date="2015" name="Genome Announc.">
        <title>Complete Genome Sequence of Bartonella ancashensis Strain 20.00, Isolated from the Blood of a Patient with Verruga Peruana.</title>
        <authorList>
            <person name="Hang J."/>
            <person name="Mullins K.E."/>
            <person name="Clifford R.J."/>
            <person name="Onmus-Leone F."/>
            <person name="Yang Y."/>
            <person name="Jiang J."/>
            <person name="Leguia M."/>
            <person name="Kasper M.R."/>
            <person name="Maguina C."/>
            <person name="Lesho E.P."/>
            <person name="Jarman R.G."/>
            <person name="Richards A.L."/>
            <person name="Blazes D."/>
        </authorList>
    </citation>
    <scope>NUCLEOTIDE SEQUENCE [LARGE SCALE GENOMIC DNA]</scope>
    <source>
        <strain evidence="10 11">20.00</strain>
    </source>
</reference>
<dbReference type="InterPro" id="IPR003812">
    <property type="entry name" value="Fido"/>
</dbReference>
<dbReference type="KEGG" id="banc:PU02_0229"/>
<keyword evidence="1" id="KW-0808">Transferase</keyword>
<dbReference type="Pfam" id="PF17841">
    <property type="entry name" value="Bep_C_terminal"/>
    <property type="match status" value="1"/>
</dbReference>
<dbReference type="PANTHER" id="PTHR39560:SF1">
    <property type="entry name" value="PROTEIN ADENYLYLTRANSFERASE FIC-RELATED"/>
    <property type="match status" value="1"/>
</dbReference>
<dbReference type="EMBL" id="CP010401">
    <property type="protein sequence ID" value="ALE03043.1"/>
    <property type="molecule type" value="Genomic_DNA"/>
</dbReference>
<dbReference type="AlphaFoldDB" id="A0A0M4LHM1"/>
<feature type="region of interest" description="Disordered" evidence="8">
    <location>
        <begin position="1"/>
        <end position="24"/>
    </location>
</feature>
<proteinExistence type="predicted"/>
<comment type="catalytic activity">
    <reaction evidence="7">
        <text>L-tyrosyl-[protein] + ATP = O-(5'-adenylyl)-L-tyrosyl-[protein] + diphosphate</text>
        <dbReference type="Rhea" id="RHEA:54288"/>
        <dbReference type="Rhea" id="RHEA-COMP:10136"/>
        <dbReference type="Rhea" id="RHEA-COMP:13846"/>
        <dbReference type="ChEBI" id="CHEBI:30616"/>
        <dbReference type="ChEBI" id="CHEBI:33019"/>
        <dbReference type="ChEBI" id="CHEBI:46858"/>
        <dbReference type="ChEBI" id="CHEBI:83624"/>
        <dbReference type="EC" id="2.7.7.108"/>
    </reaction>
</comment>
<evidence type="ECO:0000256" key="5">
    <source>
        <dbReference type="ARBA" id="ARBA00034531"/>
    </source>
</evidence>
<dbReference type="PANTHER" id="PTHR39560">
    <property type="entry name" value="PROTEIN ADENYLYLTRANSFERASE FIC-RELATED"/>
    <property type="match status" value="1"/>
</dbReference>
<evidence type="ECO:0000259" key="9">
    <source>
        <dbReference type="PROSITE" id="PS51459"/>
    </source>
</evidence>
<dbReference type="PATRIC" id="fig|1318743.3.peg.239"/>
<accession>A0A0M4LHM1</accession>
<comment type="catalytic activity">
    <reaction evidence="6">
        <text>L-threonyl-[protein] + ATP = 3-O-(5'-adenylyl)-L-threonyl-[protein] + diphosphate</text>
        <dbReference type="Rhea" id="RHEA:54292"/>
        <dbReference type="Rhea" id="RHEA-COMP:11060"/>
        <dbReference type="Rhea" id="RHEA-COMP:13847"/>
        <dbReference type="ChEBI" id="CHEBI:30013"/>
        <dbReference type="ChEBI" id="CHEBI:30616"/>
        <dbReference type="ChEBI" id="CHEBI:33019"/>
        <dbReference type="ChEBI" id="CHEBI:138113"/>
        <dbReference type="EC" id="2.7.7.108"/>
    </reaction>
</comment>
<organism evidence="10 11">
    <name type="scientific">Bartonella ancashensis</name>
    <dbReference type="NCBI Taxonomy" id="1318743"/>
    <lineage>
        <taxon>Bacteria</taxon>
        <taxon>Pseudomonadati</taxon>
        <taxon>Pseudomonadota</taxon>
        <taxon>Alphaproteobacteria</taxon>
        <taxon>Hyphomicrobiales</taxon>
        <taxon>Bartonellaceae</taxon>
        <taxon>Bartonella</taxon>
    </lineage>
</organism>
<keyword evidence="4" id="KW-0067">ATP-binding</keyword>
<evidence type="ECO:0000256" key="8">
    <source>
        <dbReference type="SAM" id="MobiDB-lite"/>
    </source>
</evidence>
<feature type="domain" description="Fido" evidence="9">
    <location>
        <begin position="63"/>
        <end position="217"/>
    </location>
</feature>
<evidence type="ECO:0000256" key="7">
    <source>
        <dbReference type="ARBA" id="ARBA00048696"/>
    </source>
</evidence>
<dbReference type="GO" id="GO:0070733">
    <property type="term" value="F:AMPylase activity"/>
    <property type="evidence" value="ECO:0007669"/>
    <property type="project" value="UniProtKB-EC"/>
</dbReference>
<dbReference type="GO" id="GO:0005524">
    <property type="term" value="F:ATP binding"/>
    <property type="evidence" value="ECO:0007669"/>
    <property type="project" value="UniProtKB-KW"/>
</dbReference>
<name>A0A0M4LHM1_9HYPH</name>
<evidence type="ECO:0000256" key="6">
    <source>
        <dbReference type="ARBA" id="ARBA00047939"/>
    </source>
</evidence>
<evidence type="ECO:0000313" key="11">
    <source>
        <dbReference type="Proteomes" id="UP000057213"/>
    </source>
</evidence>
<dbReference type="InterPro" id="IPR012340">
    <property type="entry name" value="NA-bd_OB-fold"/>
</dbReference>
<dbReference type="SUPFAM" id="SSF140931">
    <property type="entry name" value="Fic-like"/>
    <property type="match status" value="1"/>
</dbReference>
<keyword evidence="2" id="KW-0548">Nucleotidyltransferase</keyword>
<dbReference type="InterPro" id="IPR041533">
    <property type="entry name" value="Bep_BID"/>
</dbReference>
<dbReference type="EC" id="2.7.7.108" evidence="5"/>
<dbReference type="Proteomes" id="UP000057213">
    <property type="component" value="Chromosome"/>
</dbReference>
<dbReference type="NCBIfam" id="NF033856">
    <property type="entry name" value="T4SS_effec_BID"/>
    <property type="match status" value="1"/>
</dbReference>
<sequence length="542" mass="61431">MMNNDDSHTRDTSPKPDNYTYPNSNTLKNKYGLTDMAQFEQKAAHDTTKEIINLRLELLPENLDSSYLKYIHKRLFRNTFEWAGHTRNVPFIFSDGSSASMSEMVRSDARHICFASANEITQGLKNVDKILLDGDNFRGLSRREFVNEASGLFAAVNYLHPFREGNGRTQRMFFETLAKIAGHELDFSLVTKKRMTDVCIAAMGQMNPMPMRRMFEDISHPQKRAILKEFLDIAKERGIDVDNRYVIVAEEGMSIMGTFVTSGDKGFTVDTGNAFVICMKEDAIAENLDNVQVGEYVSFTAANAPEILIPEKKMGPLPHKKLLQGVSQDPYIQENLSKIRELSKIVYGNPEILNEEMEKIQRNPTLAKNLAQQIKNDPESIAGLAGKRLLLLKDSTRRNAEYNVVVLIAAVENHANISGYVQEKIIHDYQKEAERKENCVEVPDKNLWKLLSLSGEQRKELLLRNPDLKKELNQYTQKISTRLSPEEHKAVDRNDSAEFARTVGISVEKAQKAIEVVKLVKEVHAQAQKLGLEQSKHMALVS</sequence>
<gene>
    <name evidence="10" type="ORF">PU02_0229</name>
</gene>
<evidence type="ECO:0000256" key="2">
    <source>
        <dbReference type="ARBA" id="ARBA00022695"/>
    </source>
</evidence>
<dbReference type="Gene3D" id="1.10.3290.10">
    <property type="entry name" value="Fido-like domain"/>
    <property type="match status" value="1"/>
</dbReference>
<dbReference type="InterPro" id="IPR036597">
    <property type="entry name" value="Fido-like_dom_sf"/>
</dbReference>
<evidence type="ECO:0000256" key="4">
    <source>
        <dbReference type="ARBA" id="ARBA00022840"/>
    </source>
</evidence>
<keyword evidence="3" id="KW-0547">Nucleotide-binding</keyword>
<evidence type="ECO:0000256" key="1">
    <source>
        <dbReference type="ARBA" id="ARBA00022679"/>
    </source>
</evidence>
<dbReference type="Gene3D" id="2.40.50.140">
    <property type="entry name" value="Nucleic acid-binding proteins"/>
    <property type="match status" value="1"/>
</dbReference>
<dbReference type="PROSITE" id="PS51459">
    <property type="entry name" value="FIDO"/>
    <property type="match status" value="1"/>
</dbReference>
<evidence type="ECO:0000313" key="10">
    <source>
        <dbReference type="EMBL" id="ALE03043.1"/>
    </source>
</evidence>